<dbReference type="Pfam" id="PF13510">
    <property type="entry name" value="Fer2_4"/>
    <property type="match status" value="1"/>
</dbReference>
<keyword evidence="4 10" id="KW-0479">Metal-binding</keyword>
<dbReference type="SUPFAM" id="SSF54862">
    <property type="entry name" value="4Fe-4S ferredoxins"/>
    <property type="match status" value="1"/>
</dbReference>
<dbReference type="CDD" id="cd02772">
    <property type="entry name" value="MopB_NDH-1_NuoG2"/>
    <property type="match status" value="1"/>
</dbReference>
<dbReference type="InterPro" id="IPR036010">
    <property type="entry name" value="2Fe-2S_ferredoxin-like_sf"/>
</dbReference>
<sequence length="776" mass="82868">MVELEIDGKKVEVPEGSMVIQAAHKADTYIPHFCYHKKLSVAANCRMCLVEVEKMPKAVPACATPVSAGMIVHTQSDKAVKAQQSVMEFLLINHPLDCPICDQGGECQLQDLAVGYGKSSSRYSEEKRVVFHKNVGPLISMEEMSRCIHCTRCVRFGQEIAGVMEFGMLGRGEHSEITTFVGKTVDSEMSGNMIDLCPVGALTSKPFRYSARTWELSRRKSVSPHDSVGANLVVQVKNNRVMRVLPFENEAINECWISDKDRFSYEGLNSEERLTKPMLKQGGQWIETDWQTALEYVAKGLKGIAADHGANALAMLASAHSTAEELFLVKQLANELKTPNVDFRLRQQDFSAPVQGAPWLGMPIADLSNVDAAFVVGSFLRRDHPLFAARLRQAAKNGAKLHFLHATGDDALIPSAQRIVAAPSAWLDQLAGIAAAVAQLRGVALPDTLAGVTASPAAQAVAQSLANGERRAVLLGNVAVRHPEFAKLHAVAKWIADNTGATFGFLTEAANTVGAHVVGALPGEGGLNAREAFAQPRKGYVLLNVEPEFDTADPAQALAALNQAEMVVVMSPFKHGLDYADVLLPVAPFTETAGTYVNAEGTVQSFNGVVRPLGDTRPGWKVLRVLGSLLGLPNFEYETSEEVRLAALGDAGVAGRLSNQTSVAPVRVAANAANGGFERLADVPIYHADALVRRAGALHLTAAAKAANAAALPAALFDKLGLKEGDAVRVRQGERAVQLPAVRDENLAETVVRVSAATPAGAALGSLSGELVVEKA</sequence>
<dbReference type="SMART" id="SM00929">
    <property type="entry name" value="NADH-G_4Fe-4S_3"/>
    <property type="match status" value="1"/>
</dbReference>
<dbReference type="EMBL" id="CABVPU010000026">
    <property type="protein sequence ID" value="VWC15462.1"/>
    <property type="molecule type" value="Genomic_DNA"/>
</dbReference>
<evidence type="ECO:0000256" key="9">
    <source>
        <dbReference type="ARBA" id="ARBA00047712"/>
    </source>
</evidence>
<evidence type="ECO:0000259" key="11">
    <source>
        <dbReference type="PROSITE" id="PS51085"/>
    </source>
</evidence>
<dbReference type="InterPro" id="IPR006656">
    <property type="entry name" value="Mopterin_OxRdtase"/>
</dbReference>
<feature type="domain" description="4Fe-4S Mo/W bis-MGD-type" evidence="12">
    <location>
        <begin position="216"/>
        <end position="272"/>
    </location>
</feature>
<dbReference type="Gene3D" id="3.40.50.740">
    <property type="match status" value="2"/>
</dbReference>
<evidence type="ECO:0000256" key="7">
    <source>
        <dbReference type="ARBA" id="ARBA00023014"/>
    </source>
</evidence>
<dbReference type="PROSITE" id="PS00643">
    <property type="entry name" value="COMPLEX1_75K_3"/>
    <property type="match status" value="1"/>
</dbReference>
<evidence type="ECO:0000256" key="3">
    <source>
        <dbReference type="ARBA" id="ARBA00022485"/>
    </source>
</evidence>
<comment type="function">
    <text evidence="10">NDH-1 shuttles electrons from NADH, via FMN and iron-sulfur (Fe-S) centers, to quinones in the respiratory chain. Couples the redox reaction to proton translocation (for every two electrons transferred, four hydrogen ions are translocated across the cytoplasmic membrane), and thus conserves the redox energy in a proton gradient.</text>
</comment>
<name>A0A6P2LHW5_BURL3</name>
<dbReference type="NCBIfam" id="TIGR01973">
    <property type="entry name" value="NuoG"/>
    <property type="match status" value="1"/>
</dbReference>
<organism evidence="14 15">
    <name type="scientific">Burkholderia lata (strain ATCC 17760 / DSM 23089 / LMG 22485 / NCIMB 9086 / R18194 / 383)</name>
    <dbReference type="NCBI Taxonomy" id="482957"/>
    <lineage>
        <taxon>Bacteria</taxon>
        <taxon>Pseudomonadati</taxon>
        <taxon>Pseudomonadota</taxon>
        <taxon>Betaproteobacteria</taxon>
        <taxon>Burkholderiales</taxon>
        <taxon>Burkholderiaceae</taxon>
        <taxon>Burkholderia</taxon>
        <taxon>Burkholderia cepacia complex</taxon>
    </lineage>
</organism>
<dbReference type="Pfam" id="PF22151">
    <property type="entry name" value="Fer4_NDSU1"/>
    <property type="match status" value="1"/>
</dbReference>
<dbReference type="Gene3D" id="3.40.228.10">
    <property type="entry name" value="Dimethylsulfoxide Reductase, domain 2"/>
    <property type="match status" value="1"/>
</dbReference>
<keyword evidence="10" id="KW-0001">2Fe-2S</keyword>
<evidence type="ECO:0000256" key="2">
    <source>
        <dbReference type="ARBA" id="ARBA00005404"/>
    </source>
</evidence>
<keyword evidence="3 10" id="KW-0004">4Fe-4S</keyword>
<dbReference type="GO" id="GO:0016651">
    <property type="term" value="F:oxidoreductase activity, acting on NAD(P)H"/>
    <property type="evidence" value="ECO:0007669"/>
    <property type="project" value="InterPro"/>
</dbReference>
<dbReference type="InterPro" id="IPR010228">
    <property type="entry name" value="NADH_UbQ_OxRdtase_Gsu"/>
</dbReference>
<dbReference type="GO" id="GO:0046872">
    <property type="term" value="F:metal ion binding"/>
    <property type="evidence" value="ECO:0007669"/>
    <property type="project" value="UniProtKB-UniRule"/>
</dbReference>
<gene>
    <name evidence="14" type="ORF">BLA15945_05613</name>
</gene>
<evidence type="ECO:0000256" key="8">
    <source>
        <dbReference type="ARBA" id="ARBA00023027"/>
    </source>
</evidence>
<dbReference type="Pfam" id="PF22117">
    <property type="entry name" value="Fer4_Nqo3"/>
    <property type="match status" value="1"/>
</dbReference>
<dbReference type="PROSITE" id="PS51669">
    <property type="entry name" value="4FE4S_MOW_BIS_MGD"/>
    <property type="match status" value="1"/>
</dbReference>
<keyword evidence="10" id="KW-0874">Quinone</keyword>
<dbReference type="Proteomes" id="UP000494174">
    <property type="component" value="Unassembled WGS sequence"/>
</dbReference>
<keyword evidence="7 10" id="KW-0411">Iron-sulfur</keyword>
<dbReference type="SUPFAM" id="SSF53706">
    <property type="entry name" value="Formate dehydrogenase/DMSO reductase, domains 1-3"/>
    <property type="match status" value="1"/>
</dbReference>
<dbReference type="InterPro" id="IPR019574">
    <property type="entry name" value="NADH_UbQ_OxRdtase_Gsu_4Fe4S-bd"/>
</dbReference>
<evidence type="ECO:0000256" key="10">
    <source>
        <dbReference type="RuleBase" id="RU003525"/>
    </source>
</evidence>
<dbReference type="PROSITE" id="PS00641">
    <property type="entry name" value="COMPLEX1_75K_1"/>
    <property type="match status" value="1"/>
</dbReference>
<dbReference type="PROSITE" id="PS51839">
    <property type="entry name" value="4FE4S_HC3"/>
    <property type="match status" value="1"/>
</dbReference>
<dbReference type="GO" id="GO:0016020">
    <property type="term" value="C:membrane"/>
    <property type="evidence" value="ECO:0007669"/>
    <property type="project" value="InterPro"/>
</dbReference>
<dbReference type="PANTHER" id="PTHR43105">
    <property type="entry name" value="RESPIRATORY NITRATE REDUCTASE"/>
    <property type="match status" value="1"/>
</dbReference>
<dbReference type="RefSeq" id="WP_174915884.1">
    <property type="nucleotide sequence ID" value="NZ_CABVPU010000026.1"/>
</dbReference>
<comment type="catalytic activity">
    <reaction evidence="9 10">
        <text>a quinone + NADH + 5 H(+)(in) = a quinol + NAD(+) + 4 H(+)(out)</text>
        <dbReference type="Rhea" id="RHEA:57888"/>
        <dbReference type="ChEBI" id="CHEBI:15378"/>
        <dbReference type="ChEBI" id="CHEBI:24646"/>
        <dbReference type="ChEBI" id="CHEBI:57540"/>
        <dbReference type="ChEBI" id="CHEBI:57945"/>
        <dbReference type="ChEBI" id="CHEBI:132124"/>
    </reaction>
</comment>
<reference evidence="14 15" key="1">
    <citation type="submission" date="2019-09" db="EMBL/GenBank/DDBJ databases">
        <authorList>
            <person name="Depoorter E."/>
        </authorList>
    </citation>
    <scope>NUCLEOTIDE SEQUENCE [LARGE SCALE GENOMIC DNA]</scope>
    <source>
        <strain evidence="14">R-15945</strain>
    </source>
</reference>
<dbReference type="Gene3D" id="3.30.70.20">
    <property type="match status" value="1"/>
</dbReference>
<dbReference type="InterPro" id="IPR054351">
    <property type="entry name" value="NADH_UbQ_OxRdtase_ferredoxin"/>
</dbReference>
<dbReference type="Pfam" id="PF10588">
    <property type="entry name" value="NADH-G_4Fe-4S_3"/>
    <property type="match status" value="1"/>
</dbReference>
<dbReference type="InterPro" id="IPR001041">
    <property type="entry name" value="2Fe-2S_ferredoxin-type"/>
</dbReference>
<dbReference type="Gene3D" id="3.10.20.740">
    <property type="match status" value="1"/>
</dbReference>
<dbReference type="CDD" id="cd00207">
    <property type="entry name" value="fer2"/>
    <property type="match status" value="1"/>
</dbReference>
<evidence type="ECO:0000256" key="6">
    <source>
        <dbReference type="ARBA" id="ARBA00023004"/>
    </source>
</evidence>
<dbReference type="AlphaFoldDB" id="A0A6P2LHW5"/>
<protein>
    <recommendedName>
        <fullName evidence="10">NADH-quinone oxidoreductase</fullName>
        <ecNumber evidence="10">7.1.1.-</ecNumber>
    </recommendedName>
</protein>
<comment type="cofactor">
    <cofactor evidence="10">
        <name>[2Fe-2S] cluster</name>
        <dbReference type="ChEBI" id="CHEBI:190135"/>
    </cofactor>
    <text evidence="10">Binds 1 [2Fe-2S] cluster per subunit.</text>
</comment>
<dbReference type="InterPro" id="IPR006963">
    <property type="entry name" value="Mopterin_OxRdtase_4Fe-4S_dom"/>
</dbReference>
<dbReference type="PROSITE" id="PS51085">
    <property type="entry name" value="2FE2S_FER_2"/>
    <property type="match status" value="1"/>
</dbReference>
<evidence type="ECO:0000256" key="4">
    <source>
        <dbReference type="ARBA" id="ARBA00022723"/>
    </source>
</evidence>
<dbReference type="SUPFAM" id="SSF54292">
    <property type="entry name" value="2Fe-2S ferredoxin-like"/>
    <property type="match status" value="1"/>
</dbReference>
<dbReference type="PROSITE" id="PS00642">
    <property type="entry name" value="COMPLEX1_75K_2"/>
    <property type="match status" value="1"/>
</dbReference>
<dbReference type="Pfam" id="PF00384">
    <property type="entry name" value="Molybdopterin"/>
    <property type="match status" value="1"/>
</dbReference>
<evidence type="ECO:0000259" key="13">
    <source>
        <dbReference type="PROSITE" id="PS51839"/>
    </source>
</evidence>
<dbReference type="InterPro" id="IPR050123">
    <property type="entry name" value="Prok_molybdopt-oxidoreductase"/>
</dbReference>
<comment type="similarity">
    <text evidence="2 10">Belongs to the complex I 75 kDa subunit family.</text>
</comment>
<keyword evidence="5 10" id="KW-1278">Translocase</keyword>
<dbReference type="FunFam" id="3.30.70.20:FF:000002">
    <property type="entry name" value="NADH-ubiquinone oxidoreductase 75 kDa subunit"/>
    <property type="match status" value="1"/>
</dbReference>
<dbReference type="GO" id="GO:0008137">
    <property type="term" value="F:NADH dehydrogenase (ubiquinone) activity"/>
    <property type="evidence" value="ECO:0007669"/>
    <property type="project" value="UniProtKB-UniRule"/>
</dbReference>
<accession>A0A6P2LHW5</accession>
<dbReference type="GO" id="GO:0048038">
    <property type="term" value="F:quinone binding"/>
    <property type="evidence" value="ECO:0007669"/>
    <property type="project" value="UniProtKB-UniRule"/>
</dbReference>
<dbReference type="FunFam" id="3.10.20.740:FF:000001">
    <property type="entry name" value="NADH-quinone oxidoreductase subunit G"/>
    <property type="match status" value="1"/>
</dbReference>
<dbReference type="InterPro" id="IPR000283">
    <property type="entry name" value="NADH_UbQ_OxRdtase_75kDa_su_CS"/>
</dbReference>
<evidence type="ECO:0000256" key="1">
    <source>
        <dbReference type="ARBA" id="ARBA00001966"/>
    </source>
</evidence>
<evidence type="ECO:0000256" key="5">
    <source>
        <dbReference type="ARBA" id="ARBA00022967"/>
    </source>
</evidence>
<proteinExistence type="inferred from homology"/>
<dbReference type="FunFam" id="3.30.200.210:FF:000002">
    <property type="entry name" value="NADH-ubiquinone oxidoreductase 75 kDa subunit"/>
    <property type="match status" value="1"/>
</dbReference>
<dbReference type="EC" id="7.1.1.-" evidence="10"/>
<dbReference type="GO" id="GO:0051539">
    <property type="term" value="F:4 iron, 4 sulfur cluster binding"/>
    <property type="evidence" value="ECO:0007669"/>
    <property type="project" value="UniProtKB-KW"/>
</dbReference>
<dbReference type="GO" id="GO:0042773">
    <property type="term" value="P:ATP synthesis coupled electron transport"/>
    <property type="evidence" value="ECO:0007669"/>
    <property type="project" value="InterPro"/>
</dbReference>
<evidence type="ECO:0000313" key="14">
    <source>
        <dbReference type="EMBL" id="VWC15462.1"/>
    </source>
</evidence>
<keyword evidence="8 10" id="KW-0520">NAD</keyword>
<feature type="domain" description="4Fe-4S His(Cys)3-ligated-type" evidence="13">
    <location>
        <begin position="78"/>
        <end position="117"/>
    </location>
</feature>
<evidence type="ECO:0000259" key="12">
    <source>
        <dbReference type="PROSITE" id="PS51669"/>
    </source>
</evidence>
<evidence type="ECO:0000313" key="15">
    <source>
        <dbReference type="Proteomes" id="UP000494174"/>
    </source>
</evidence>
<dbReference type="PANTHER" id="PTHR43105:SF13">
    <property type="entry name" value="NADH-UBIQUINONE OXIDOREDUCTASE 75 KDA SUBUNIT, MITOCHONDRIAL"/>
    <property type="match status" value="1"/>
</dbReference>
<dbReference type="GO" id="GO:0051537">
    <property type="term" value="F:2 iron, 2 sulfur cluster binding"/>
    <property type="evidence" value="ECO:0007669"/>
    <property type="project" value="UniProtKB-UniRule"/>
</dbReference>
<keyword evidence="6 10" id="KW-0408">Iron</keyword>
<feature type="domain" description="2Fe-2S ferredoxin-type" evidence="11">
    <location>
        <begin position="1"/>
        <end position="78"/>
    </location>
</feature>
<comment type="cofactor">
    <cofactor evidence="1 10">
        <name>[4Fe-4S] cluster</name>
        <dbReference type="ChEBI" id="CHEBI:49883"/>
    </cofactor>
</comment>